<gene>
    <name evidence="2" type="ORF">CPB83DRAFT_898019</name>
</gene>
<sequence length="140" mass="14540">MKFSSFFVAALSIVGAAAQASCIGSPAAGSNISPNQQITVQVVRPNSIQGSTEVGLAIGLLMCQQNPCPPPSGQLGSVLYTGQFSPQPMGMGQYYQNFTVTVPSYFQAPNKAQLATARLHLIGAGPSPNLELNTVSLNIV</sequence>
<organism evidence="2 3">
    <name type="scientific">Crepidotus variabilis</name>
    <dbReference type="NCBI Taxonomy" id="179855"/>
    <lineage>
        <taxon>Eukaryota</taxon>
        <taxon>Fungi</taxon>
        <taxon>Dikarya</taxon>
        <taxon>Basidiomycota</taxon>
        <taxon>Agaricomycotina</taxon>
        <taxon>Agaricomycetes</taxon>
        <taxon>Agaricomycetidae</taxon>
        <taxon>Agaricales</taxon>
        <taxon>Agaricineae</taxon>
        <taxon>Crepidotaceae</taxon>
        <taxon>Crepidotus</taxon>
    </lineage>
</organism>
<keyword evidence="1" id="KW-0732">Signal</keyword>
<reference evidence="2" key="1">
    <citation type="submission" date="2020-11" db="EMBL/GenBank/DDBJ databases">
        <authorList>
            <consortium name="DOE Joint Genome Institute"/>
            <person name="Ahrendt S."/>
            <person name="Riley R."/>
            <person name="Andreopoulos W."/>
            <person name="Labutti K."/>
            <person name="Pangilinan J."/>
            <person name="Ruiz-Duenas F.J."/>
            <person name="Barrasa J.M."/>
            <person name="Sanchez-Garcia M."/>
            <person name="Camarero S."/>
            <person name="Miyauchi S."/>
            <person name="Serrano A."/>
            <person name="Linde D."/>
            <person name="Babiker R."/>
            <person name="Drula E."/>
            <person name="Ayuso-Fernandez I."/>
            <person name="Pacheco R."/>
            <person name="Padilla G."/>
            <person name="Ferreira P."/>
            <person name="Barriuso J."/>
            <person name="Kellner H."/>
            <person name="Castanera R."/>
            <person name="Alfaro M."/>
            <person name="Ramirez L."/>
            <person name="Pisabarro A.G."/>
            <person name="Kuo A."/>
            <person name="Tritt A."/>
            <person name="Lipzen A."/>
            <person name="He G."/>
            <person name="Yan M."/>
            <person name="Ng V."/>
            <person name="Cullen D."/>
            <person name="Martin F."/>
            <person name="Rosso M.-N."/>
            <person name="Henrissat B."/>
            <person name="Hibbett D."/>
            <person name="Martinez A.T."/>
            <person name="Grigoriev I.V."/>
        </authorList>
    </citation>
    <scope>NUCLEOTIDE SEQUENCE</scope>
    <source>
        <strain evidence="2">CBS 506.95</strain>
    </source>
</reference>
<keyword evidence="3" id="KW-1185">Reference proteome</keyword>
<name>A0A9P6E868_9AGAR</name>
<dbReference type="OrthoDB" id="2841294at2759"/>
<proteinExistence type="predicted"/>
<protein>
    <submittedName>
        <fullName evidence="2">Uncharacterized protein</fullName>
    </submittedName>
</protein>
<comment type="caution">
    <text evidence="2">The sequence shown here is derived from an EMBL/GenBank/DDBJ whole genome shotgun (WGS) entry which is preliminary data.</text>
</comment>
<feature type="chain" id="PRO_5040474182" evidence="1">
    <location>
        <begin position="21"/>
        <end position="140"/>
    </location>
</feature>
<evidence type="ECO:0000256" key="1">
    <source>
        <dbReference type="SAM" id="SignalP"/>
    </source>
</evidence>
<evidence type="ECO:0000313" key="2">
    <source>
        <dbReference type="EMBL" id="KAF9524265.1"/>
    </source>
</evidence>
<dbReference type="Pfam" id="PF19271">
    <property type="entry name" value="Nis1"/>
    <property type="match status" value="1"/>
</dbReference>
<dbReference type="Proteomes" id="UP000807306">
    <property type="component" value="Unassembled WGS sequence"/>
</dbReference>
<dbReference type="AlphaFoldDB" id="A0A9P6E868"/>
<accession>A0A9P6E868</accession>
<evidence type="ECO:0000313" key="3">
    <source>
        <dbReference type="Proteomes" id="UP000807306"/>
    </source>
</evidence>
<feature type="signal peptide" evidence="1">
    <location>
        <begin position="1"/>
        <end position="20"/>
    </location>
</feature>
<dbReference type="EMBL" id="MU157901">
    <property type="protein sequence ID" value="KAF9524265.1"/>
    <property type="molecule type" value="Genomic_DNA"/>
</dbReference>
<dbReference type="InterPro" id="IPR045469">
    <property type="entry name" value="Nis1"/>
</dbReference>